<feature type="compositionally biased region" description="Basic and acidic residues" evidence="5">
    <location>
        <begin position="51"/>
        <end position="66"/>
    </location>
</feature>
<dbReference type="Proteomes" id="UP001501920">
    <property type="component" value="Chromosome 23"/>
</dbReference>
<proteinExistence type="inferred from homology"/>
<evidence type="ECO:0000313" key="8">
    <source>
        <dbReference type="Proteomes" id="UP001501920"/>
    </source>
</evidence>
<evidence type="ECO:0000313" key="7">
    <source>
        <dbReference type="Ensembl" id="ENSPNAP00000039253.1"/>
    </source>
</evidence>
<feature type="coiled-coil region" evidence="4">
    <location>
        <begin position="225"/>
        <end position="323"/>
    </location>
</feature>
<feature type="region of interest" description="Disordered" evidence="5">
    <location>
        <begin position="403"/>
        <end position="427"/>
    </location>
</feature>
<dbReference type="Ensembl" id="ENSPNAT00000055018.1">
    <property type="protein sequence ID" value="ENSPNAP00000039253.1"/>
    <property type="gene ID" value="ENSPNAG00000034162.1"/>
</dbReference>
<dbReference type="PROSITE" id="PS51720">
    <property type="entry name" value="G_AIG1"/>
    <property type="match status" value="1"/>
</dbReference>
<feature type="domain" description="AIG1-type G" evidence="6">
    <location>
        <begin position="379"/>
        <end position="578"/>
    </location>
</feature>
<reference evidence="7" key="2">
    <citation type="submission" date="2025-08" db="UniProtKB">
        <authorList>
            <consortium name="Ensembl"/>
        </authorList>
    </citation>
    <scope>IDENTIFICATION</scope>
</reference>
<dbReference type="PANTHER" id="PTHR10903:SF170">
    <property type="entry name" value="GTPASE IMAP FAMILY MEMBER 7"/>
    <property type="match status" value="1"/>
</dbReference>
<feature type="region of interest" description="Disordered" evidence="5">
    <location>
        <begin position="331"/>
        <end position="375"/>
    </location>
</feature>
<evidence type="ECO:0000256" key="5">
    <source>
        <dbReference type="SAM" id="MobiDB-lite"/>
    </source>
</evidence>
<dbReference type="InterPro" id="IPR006703">
    <property type="entry name" value="G_AIG1"/>
</dbReference>
<protein>
    <recommendedName>
        <fullName evidence="6">AIG1-type G domain-containing protein</fullName>
    </recommendedName>
</protein>
<dbReference type="SUPFAM" id="SSF52540">
    <property type="entry name" value="P-loop containing nucleoside triphosphate hydrolases"/>
    <property type="match status" value="1"/>
</dbReference>
<evidence type="ECO:0000256" key="1">
    <source>
        <dbReference type="ARBA" id="ARBA00008535"/>
    </source>
</evidence>
<keyword evidence="8" id="KW-1185">Reference proteome</keyword>
<organism evidence="7 8">
    <name type="scientific">Pygocentrus nattereri</name>
    <name type="common">Red-bellied piranha</name>
    <dbReference type="NCBI Taxonomy" id="42514"/>
    <lineage>
        <taxon>Eukaryota</taxon>
        <taxon>Metazoa</taxon>
        <taxon>Chordata</taxon>
        <taxon>Craniata</taxon>
        <taxon>Vertebrata</taxon>
        <taxon>Euteleostomi</taxon>
        <taxon>Actinopterygii</taxon>
        <taxon>Neopterygii</taxon>
        <taxon>Teleostei</taxon>
        <taxon>Ostariophysi</taxon>
        <taxon>Characiformes</taxon>
        <taxon>Characoidei</taxon>
        <taxon>Pygocentrus</taxon>
    </lineage>
</organism>
<reference evidence="7" key="3">
    <citation type="submission" date="2025-09" db="UniProtKB">
        <authorList>
            <consortium name="Ensembl"/>
        </authorList>
    </citation>
    <scope>IDENTIFICATION</scope>
</reference>
<sequence>MKMEESSLQTELKDERFPGPILKNLMALIEEKAEREHLKEAEAELENTAKQTDREEELKELEKHQEERESIREVILEIREMQERIMRERVEMRQREEQEIGGKMRAVVDALRSSAEPAETLKEIIKQHETKKHECKRKLTQEKHMGKRRELEREVKRQDEHVKKAKQELERMQEKRRMMVTSHRLEVKIREKNAVKADRYFIRNLPEFVTQAVITNKQKEFDSKMSEKNKELEILKKSLSEMDKQREKELEERNKTLEEKNNQIKSSKKQLETLAKELQDMSSKLQEMMILLEQQKTEVSEKDKQLEEKERLLSGRIKQLQERPDSLEAVRRRFSKENPYDLSGKTSAAPLTRTNSNNIFHPQMSGESSSSASPESVPVSELRLVLLGRTGCGKRAAGNIILGREERSQAGPSTVRQQSESRQGEVTGRQVTVVDTLDWFCPGLSLEELRQDVGLCVRLSAPGPHAFLLVIPVKQSTGEERGMLEKIDEIFGERCWRNTMILFTITDGVQEKNIEEFIQSGTQEVQRLVEKCGNRFHCLIIKESGDGSQTSELLEKIEKMVEGNREKFYSSETYLETESQIREMEKRIVREREEMRERQERETREKLERHVQEITMKYQESTAGFQTQITQHEERIAKLEKLLEEERDEKRKVELERKLEREIQQRNKVQLELERLREETEKERKEMEERHIQEMEEIREMYEGEAKKEAERNLMKIILPELQQRMWEVMTKKLKDFDCRMDEKEREIETLRRRLREGVREGITAGGDDHQEDTRGLFSRLTQRLLWGTLSDPVIITRSDQ</sequence>
<dbReference type="InterPro" id="IPR027417">
    <property type="entry name" value="P-loop_NTPase"/>
</dbReference>
<feature type="region of interest" description="Disordered" evidence="5">
    <location>
        <begin position="141"/>
        <end position="161"/>
    </location>
</feature>
<dbReference type="FunFam" id="3.40.50.300:FF:002274">
    <property type="entry name" value="Si:dkeyp-69e1.8"/>
    <property type="match status" value="1"/>
</dbReference>
<comment type="similarity">
    <text evidence="1">Belongs to the TRAFAC class TrmE-Era-EngA-EngB-Septin-like GTPase superfamily. AIG1/Toc34/Toc159-like paraseptin GTPase family. IAN subfamily.</text>
</comment>
<dbReference type="InterPro" id="IPR045058">
    <property type="entry name" value="GIMA/IAN/Toc"/>
</dbReference>
<feature type="compositionally biased region" description="Polar residues" evidence="5">
    <location>
        <begin position="410"/>
        <end position="421"/>
    </location>
</feature>
<feature type="compositionally biased region" description="Low complexity" evidence="5">
    <location>
        <begin position="365"/>
        <end position="375"/>
    </location>
</feature>
<accession>A0AAR2IIM0</accession>
<dbReference type="Gene3D" id="3.40.50.300">
    <property type="entry name" value="P-loop containing nucleotide triphosphate hydrolases"/>
    <property type="match status" value="1"/>
</dbReference>
<dbReference type="Pfam" id="PF04548">
    <property type="entry name" value="AIG1"/>
    <property type="match status" value="1"/>
</dbReference>
<evidence type="ECO:0000256" key="4">
    <source>
        <dbReference type="SAM" id="Coils"/>
    </source>
</evidence>
<dbReference type="GeneTree" id="ENSGT01140000282522"/>
<evidence type="ECO:0000256" key="2">
    <source>
        <dbReference type="ARBA" id="ARBA00022741"/>
    </source>
</evidence>
<feature type="region of interest" description="Disordered" evidence="5">
    <location>
        <begin position="38"/>
        <end position="66"/>
    </location>
</feature>
<keyword evidence="4" id="KW-0175">Coiled coil</keyword>
<dbReference type="PANTHER" id="PTHR10903">
    <property type="entry name" value="GTPASE, IMAP FAMILY MEMBER-RELATED"/>
    <property type="match status" value="1"/>
</dbReference>
<feature type="coiled-coil region" evidence="4">
    <location>
        <begin position="574"/>
        <end position="761"/>
    </location>
</feature>
<name>A0AAR2IIM0_PYGNA</name>
<keyword evidence="3" id="KW-0342">GTP-binding</keyword>
<evidence type="ECO:0000259" key="6">
    <source>
        <dbReference type="PROSITE" id="PS51720"/>
    </source>
</evidence>
<dbReference type="GO" id="GO:0005525">
    <property type="term" value="F:GTP binding"/>
    <property type="evidence" value="ECO:0007669"/>
    <property type="project" value="UniProtKB-KW"/>
</dbReference>
<evidence type="ECO:0000256" key="3">
    <source>
        <dbReference type="ARBA" id="ARBA00023134"/>
    </source>
</evidence>
<dbReference type="AlphaFoldDB" id="A0AAR2IIM0"/>
<reference evidence="7 8" key="1">
    <citation type="submission" date="2020-10" db="EMBL/GenBank/DDBJ databases">
        <title>Pygocentrus nattereri (red-bellied piranha) genome, fPygNat1, primary haplotype.</title>
        <authorList>
            <person name="Myers G."/>
            <person name="Meyer A."/>
            <person name="Karagic N."/>
            <person name="Pippel M."/>
            <person name="Winkler S."/>
            <person name="Tracey A."/>
            <person name="Wood J."/>
            <person name="Formenti G."/>
            <person name="Howe K."/>
            <person name="Fedrigo O."/>
            <person name="Jarvis E.D."/>
        </authorList>
    </citation>
    <scope>NUCLEOTIDE SEQUENCE [LARGE SCALE GENOMIC DNA]</scope>
</reference>
<keyword evidence="2" id="KW-0547">Nucleotide-binding</keyword>